<feature type="transmembrane region" description="Helical" evidence="5">
    <location>
        <begin position="40"/>
        <end position="60"/>
    </location>
</feature>
<evidence type="ECO:0000259" key="6">
    <source>
        <dbReference type="PROSITE" id="PS51352"/>
    </source>
</evidence>
<dbReference type="InterPro" id="IPR001640">
    <property type="entry name" value="Lgt"/>
</dbReference>
<name>A0A157SX30_9BORD</name>
<dbReference type="STRING" id="123899.SAMEA3906487_00111"/>
<dbReference type="InterPro" id="IPR017937">
    <property type="entry name" value="Thioredoxin_CS"/>
</dbReference>
<dbReference type="EMBL" id="LT546645">
    <property type="protein sequence ID" value="SAI66137.1"/>
    <property type="molecule type" value="Genomic_DNA"/>
</dbReference>
<geneLocation type="plasmid" evidence="9">
    <name>2</name>
</geneLocation>
<dbReference type="GO" id="GO:0017004">
    <property type="term" value="P:cytochrome complex assembly"/>
    <property type="evidence" value="ECO:0007669"/>
    <property type="project" value="UniProtKB-KW"/>
</dbReference>
<evidence type="ECO:0000256" key="2">
    <source>
        <dbReference type="ARBA" id="ARBA00022748"/>
    </source>
</evidence>
<dbReference type="CDD" id="cd02966">
    <property type="entry name" value="TlpA_like_family"/>
    <property type="match status" value="1"/>
</dbReference>
<sequence>MGMTTIGPLVLPNAVLLLLAALATALLVERLLRTAASPRLPDMLLLCSALLGARTAYVLMNLPAYRSQPWSVFNIRDGGWSWPVGLACAWLVTAWLLYRRPAQRRNLLVAMSAASLVWLSGVLLPANPDAGRPMHEQRFADVQGEPHQTASLLGKPTVVNLWASWCPPCQREMPAFAAVQAEHPDINMVFLNQGETPAAVQQFLDRLGQPLEHVWLDPASEWSRIYGSGALPTTLFFDARGKLAGVRMGELSRATLTDHILKLKQQSAP</sequence>
<proteinExistence type="predicted"/>
<dbReference type="InterPro" id="IPR036249">
    <property type="entry name" value="Thioredoxin-like_sf"/>
</dbReference>
<keyword evidence="5" id="KW-0472">Membrane</keyword>
<gene>
    <name evidence="8" type="primary">resA_3</name>
    <name evidence="7" type="synonym">resA_1</name>
    <name evidence="7" type="ORF">SAMEA3906487_00111</name>
    <name evidence="8" type="ORF">SAMEA3906487_04215</name>
</gene>
<dbReference type="PANTHER" id="PTHR42852">
    <property type="entry name" value="THIOL:DISULFIDE INTERCHANGE PROTEIN DSBE"/>
    <property type="match status" value="1"/>
</dbReference>
<keyword evidence="3" id="KW-0574">Periplasm</keyword>
<evidence type="ECO:0000256" key="4">
    <source>
        <dbReference type="ARBA" id="ARBA00023284"/>
    </source>
</evidence>
<dbReference type="Proteomes" id="UP000076825">
    <property type="component" value="Plasmid 2"/>
</dbReference>
<dbReference type="InterPro" id="IPR050553">
    <property type="entry name" value="Thioredoxin_ResA/DsbE_sf"/>
</dbReference>
<dbReference type="GO" id="GO:0008961">
    <property type="term" value="F:phosphatidylglycerol-prolipoprotein diacylglyceryl transferase activity"/>
    <property type="evidence" value="ECO:0007669"/>
    <property type="project" value="InterPro"/>
</dbReference>
<dbReference type="KEGG" id="btrm:SAMEA390648704215"/>
<evidence type="ECO:0000313" key="8">
    <source>
        <dbReference type="EMBL" id="SAI74884.1"/>
    </source>
</evidence>
<dbReference type="Proteomes" id="UP000076825">
    <property type="component" value="Chromosome 1"/>
</dbReference>
<organism evidence="8 9">
    <name type="scientific">Bordetella trematum</name>
    <dbReference type="NCBI Taxonomy" id="123899"/>
    <lineage>
        <taxon>Bacteria</taxon>
        <taxon>Pseudomonadati</taxon>
        <taxon>Pseudomonadota</taxon>
        <taxon>Betaproteobacteria</taxon>
        <taxon>Burkholderiales</taxon>
        <taxon>Alcaligenaceae</taxon>
        <taxon>Bordetella</taxon>
    </lineage>
</organism>
<accession>A0A157SX30</accession>
<feature type="transmembrane region" description="Helical" evidence="5">
    <location>
        <begin position="80"/>
        <end position="98"/>
    </location>
</feature>
<dbReference type="GO" id="GO:0042158">
    <property type="term" value="P:lipoprotein biosynthetic process"/>
    <property type="evidence" value="ECO:0007669"/>
    <property type="project" value="InterPro"/>
</dbReference>
<dbReference type="EMBL" id="LT546646">
    <property type="protein sequence ID" value="SAI74884.1"/>
    <property type="molecule type" value="Genomic_DNA"/>
</dbReference>
<dbReference type="GeneID" id="56588466"/>
<dbReference type="KEGG" id="btrm:SAMEA390648700111"/>
<evidence type="ECO:0000256" key="5">
    <source>
        <dbReference type="SAM" id="Phobius"/>
    </source>
</evidence>
<comment type="subcellular location">
    <subcellularLocation>
        <location evidence="1">Periplasm</location>
    </subcellularLocation>
</comment>
<dbReference type="eggNOG" id="COG0526">
    <property type="taxonomic scope" value="Bacteria"/>
</dbReference>
<dbReference type="GO" id="GO:0005886">
    <property type="term" value="C:plasma membrane"/>
    <property type="evidence" value="ECO:0007669"/>
    <property type="project" value="InterPro"/>
</dbReference>
<keyword evidence="4" id="KW-0676">Redox-active center</keyword>
<feature type="domain" description="Thioredoxin" evidence="6">
    <location>
        <begin position="128"/>
        <end position="265"/>
    </location>
</feature>
<dbReference type="PANTHER" id="PTHR42852:SF18">
    <property type="entry name" value="CHROMOSOME UNDETERMINED SCAFFOLD_47, WHOLE GENOME SHOTGUN SEQUENCE"/>
    <property type="match status" value="1"/>
</dbReference>
<dbReference type="PATRIC" id="fig|123899.6.peg.103"/>
<dbReference type="InterPro" id="IPR013766">
    <property type="entry name" value="Thioredoxin_domain"/>
</dbReference>
<evidence type="ECO:0000313" key="7">
    <source>
        <dbReference type="EMBL" id="SAI66137.1"/>
    </source>
</evidence>
<dbReference type="PROSITE" id="PS51352">
    <property type="entry name" value="THIOREDOXIN_2"/>
    <property type="match status" value="1"/>
</dbReference>
<keyword evidence="9" id="KW-1185">Reference proteome</keyword>
<dbReference type="SUPFAM" id="SSF52833">
    <property type="entry name" value="Thioredoxin-like"/>
    <property type="match status" value="1"/>
</dbReference>
<keyword evidence="2" id="KW-0201">Cytochrome c-type biogenesis</keyword>
<dbReference type="PROSITE" id="PS00194">
    <property type="entry name" value="THIOREDOXIN_1"/>
    <property type="match status" value="1"/>
</dbReference>
<dbReference type="GO" id="GO:0015036">
    <property type="term" value="F:disulfide oxidoreductase activity"/>
    <property type="evidence" value="ECO:0007669"/>
    <property type="project" value="UniProtKB-ARBA"/>
</dbReference>
<feature type="transmembrane region" description="Helical" evidence="5">
    <location>
        <begin position="107"/>
        <end position="126"/>
    </location>
</feature>
<dbReference type="Gene3D" id="3.40.30.10">
    <property type="entry name" value="Glutaredoxin"/>
    <property type="match status" value="1"/>
</dbReference>
<reference evidence="8 9" key="1">
    <citation type="submission" date="2016-04" db="EMBL/GenBank/DDBJ databases">
        <authorList>
            <consortium name="Pathogen Informatics"/>
        </authorList>
    </citation>
    <scope>NUCLEOTIDE SEQUENCE [LARGE SCALE GENOMIC DNA]</scope>
    <source>
        <strain evidence="8 9">H044680328</strain>
        <plasmid evidence="9">2</plasmid>
    </source>
</reference>
<keyword evidence="5" id="KW-1133">Transmembrane helix</keyword>
<evidence type="ECO:0000313" key="9">
    <source>
        <dbReference type="Proteomes" id="UP000076825"/>
    </source>
</evidence>
<dbReference type="GO" id="GO:0042597">
    <property type="term" value="C:periplasmic space"/>
    <property type="evidence" value="ECO:0007669"/>
    <property type="project" value="UniProtKB-SubCell"/>
</dbReference>
<evidence type="ECO:0000256" key="1">
    <source>
        <dbReference type="ARBA" id="ARBA00004418"/>
    </source>
</evidence>
<dbReference type="Pfam" id="PF01790">
    <property type="entry name" value="LGT"/>
    <property type="match status" value="1"/>
</dbReference>
<evidence type="ECO:0000256" key="3">
    <source>
        <dbReference type="ARBA" id="ARBA00022764"/>
    </source>
</evidence>
<feature type="transmembrane region" description="Helical" evidence="5">
    <location>
        <begin position="6"/>
        <end position="28"/>
    </location>
</feature>
<protein>
    <submittedName>
        <fullName evidence="8">Thiol:disulfide interchange protein</fullName>
    </submittedName>
</protein>
<dbReference type="Pfam" id="PF08534">
    <property type="entry name" value="Redoxin"/>
    <property type="match status" value="1"/>
</dbReference>
<keyword evidence="5" id="KW-0812">Transmembrane</keyword>
<dbReference type="AlphaFoldDB" id="A0A157SX30"/>
<dbReference type="RefSeq" id="WP_157988193.1">
    <property type="nucleotide sequence ID" value="NZ_CP016340.1"/>
</dbReference>
<dbReference type="InterPro" id="IPR013740">
    <property type="entry name" value="Redoxin"/>
</dbReference>